<evidence type="ECO:0008006" key="3">
    <source>
        <dbReference type="Google" id="ProtNLM"/>
    </source>
</evidence>
<name>A0A9D2C0M4_9FIRM</name>
<reference evidence="1" key="2">
    <citation type="submission" date="2021-04" db="EMBL/GenBank/DDBJ databases">
        <authorList>
            <person name="Gilroy R."/>
        </authorList>
    </citation>
    <scope>NUCLEOTIDE SEQUENCE</scope>
    <source>
        <strain evidence="1">1282</strain>
    </source>
</reference>
<evidence type="ECO:0000313" key="1">
    <source>
        <dbReference type="EMBL" id="HIY27383.1"/>
    </source>
</evidence>
<organism evidence="1 2">
    <name type="scientific">Candidatus Acutalibacter pullistercoris</name>
    <dbReference type="NCBI Taxonomy" id="2838418"/>
    <lineage>
        <taxon>Bacteria</taxon>
        <taxon>Bacillati</taxon>
        <taxon>Bacillota</taxon>
        <taxon>Clostridia</taxon>
        <taxon>Eubacteriales</taxon>
        <taxon>Acutalibacteraceae</taxon>
        <taxon>Acutalibacter</taxon>
    </lineage>
</organism>
<dbReference type="AlphaFoldDB" id="A0A9D2C0M4"/>
<gene>
    <name evidence="1" type="ORF">H9838_09485</name>
</gene>
<dbReference type="SUPFAM" id="SSF52266">
    <property type="entry name" value="SGNH hydrolase"/>
    <property type="match status" value="1"/>
</dbReference>
<dbReference type="Proteomes" id="UP000823915">
    <property type="component" value="Unassembled WGS sequence"/>
</dbReference>
<sequence>MLAVFCVAASAVLLPKRVDNGATWEMYLQEEENTVDLMFFGSSLAYCDINPAVIYQETGIASYVMAGPEQTMPVTYGYIAEALKTQQPKTILIEASSMLYDSHSERTRINICFMPWGENRLRLTFQECTPDEWLGLLFPLYAYHSRWPELTLEEVGQGLLGYGPDELAGYTFLQEVYPVTELKQREMGDYPEAYEKNLQAVEDILALCEKQGIRPVFFVVPSANRPTDEDAARIQEDLTALGAEVVNFNQVIGELGLDYDVDFFDSLHFNYRGAEKFSRYLGQWLSDQGLSPSQGEDEALWLQRVEHYAALRDKADGEPITLSGAAKQ</sequence>
<proteinExistence type="predicted"/>
<accession>A0A9D2C0M4</accession>
<comment type="caution">
    <text evidence="1">The sequence shown here is derived from an EMBL/GenBank/DDBJ whole genome shotgun (WGS) entry which is preliminary data.</text>
</comment>
<evidence type="ECO:0000313" key="2">
    <source>
        <dbReference type="Proteomes" id="UP000823915"/>
    </source>
</evidence>
<dbReference type="EMBL" id="DXDU01000152">
    <property type="protein sequence ID" value="HIY27383.1"/>
    <property type="molecule type" value="Genomic_DNA"/>
</dbReference>
<protein>
    <recommendedName>
        <fullName evidence="3">SGNH/GDSL hydrolase family protein</fullName>
    </recommendedName>
</protein>
<reference evidence="1" key="1">
    <citation type="journal article" date="2021" name="PeerJ">
        <title>Extensive microbial diversity within the chicken gut microbiome revealed by metagenomics and culture.</title>
        <authorList>
            <person name="Gilroy R."/>
            <person name="Ravi A."/>
            <person name="Getino M."/>
            <person name="Pursley I."/>
            <person name="Horton D.L."/>
            <person name="Alikhan N.F."/>
            <person name="Baker D."/>
            <person name="Gharbi K."/>
            <person name="Hall N."/>
            <person name="Watson M."/>
            <person name="Adriaenssens E.M."/>
            <person name="Foster-Nyarko E."/>
            <person name="Jarju S."/>
            <person name="Secka A."/>
            <person name="Antonio M."/>
            <person name="Oren A."/>
            <person name="Chaudhuri R.R."/>
            <person name="La Ragione R."/>
            <person name="Hildebrand F."/>
            <person name="Pallen M.J."/>
        </authorList>
    </citation>
    <scope>NUCLEOTIDE SEQUENCE</scope>
    <source>
        <strain evidence="1">1282</strain>
    </source>
</reference>